<proteinExistence type="predicted"/>
<feature type="transmembrane region" description="Helical" evidence="1">
    <location>
        <begin position="69"/>
        <end position="86"/>
    </location>
</feature>
<accession>A0A7Y0DSQ9</accession>
<evidence type="ECO:0000313" key="2">
    <source>
        <dbReference type="EMBL" id="NMM40962.1"/>
    </source>
</evidence>
<gene>
    <name evidence="2" type="ORF">HHO47_09065</name>
</gene>
<dbReference type="AlphaFoldDB" id="A0A7Y0DSQ9"/>
<keyword evidence="3" id="KW-1185">Reference proteome</keyword>
<name>A0A7Y0DSQ9_9GAMM</name>
<dbReference type="Proteomes" id="UP000570493">
    <property type="component" value="Unassembled WGS sequence"/>
</dbReference>
<reference evidence="2" key="1">
    <citation type="submission" date="2020-04" db="EMBL/GenBank/DDBJ databases">
        <title>Genome Sequencing for Pseudoaltermonas arctica.</title>
        <authorList>
            <person name="Elkins N.S."/>
        </authorList>
    </citation>
    <scope>NUCLEOTIDE SEQUENCE [LARGE SCALE GENOMIC DNA]</scope>
    <source>
        <strain evidence="2">NEC-BIFX-2020_0012</strain>
    </source>
</reference>
<evidence type="ECO:0000256" key="1">
    <source>
        <dbReference type="SAM" id="Phobius"/>
    </source>
</evidence>
<keyword evidence="1" id="KW-0472">Membrane</keyword>
<sequence length="115" mass="12235">MGLIITALIAALAFCGVSVYCFCKANFCACTRAGECDNPVNHYWLGAIVCALVALLCCCSALHSENGTLLWMILMTSCFSGALLSAKHSAKKRCTKSITKQQAKPADALLTNEPN</sequence>
<organism evidence="2 3">
    <name type="scientific">Pseudoalteromonas arctica</name>
    <dbReference type="NCBI Taxonomy" id="394751"/>
    <lineage>
        <taxon>Bacteria</taxon>
        <taxon>Pseudomonadati</taxon>
        <taxon>Pseudomonadota</taxon>
        <taxon>Gammaproteobacteria</taxon>
        <taxon>Alteromonadales</taxon>
        <taxon>Pseudoalteromonadaceae</taxon>
        <taxon>Pseudoalteromonas</taxon>
    </lineage>
</organism>
<evidence type="ECO:0000313" key="3">
    <source>
        <dbReference type="Proteomes" id="UP000570493"/>
    </source>
</evidence>
<feature type="transmembrane region" description="Helical" evidence="1">
    <location>
        <begin position="43"/>
        <end position="62"/>
    </location>
</feature>
<comment type="caution">
    <text evidence="2">The sequence shown here is derived from an EMBL/GenBank/DDBJ whole genome shotgun (WGS) entry which is preliminary data.</text>
</comment>
<dbReference type="EMBL" id="JABBMT010000011">
    <property type="protein sequence ID" value="NMM40962.1"/>
    <property type="molecule type" value="Genomic_DNA"/>
</dbReference>
<keyword evidence="1" id="KW-1133">Transmembrane helix</keyword>
<keyword evidence="1" id="KW-0812">Transmembrane</keyword>
<protein>
    <submittedName>
        <fullName evidence="2">Uncharacterized protein</fullName>
    </submittedName>
</protein>